<evidence type="ECO:0000256" key="1">
    <source>
        <dbReference type="SAM" id="MobiDB-lite"/>
    </source>
</evidence>
<comment type="caution">
    <text evidence="2">The sequence shown here is derived from an EMBL/GenBank/DDBJ whole genome shotgun (WGS) entry which is preliminary data.</text>
</comment>
<dbReference type="EMBL" id="QGKX02001621">
    <property type="protein sequence ID" value="KAF3499113.1"/>
    <property type="molecule type" value="Genomic_DNA"/>
</dbReference>
<evidence type="ECO:0000313" key="2">
    <source>
        <dbReference type="EMBL" id="KAF3499113.1"/>
    </source>
</evidence>
<protein>
    <submittedName>
        <fullName evidence="2">Uncharacterized protein</fullName>
    </submittedName>
</protein>
<dbReference type="AlphaFoldDB" id="A0A8S9NDR9"/>
<evidence type="ECO:0000313" key="3">
    <source>
        <dbReference type="Proteomes" id="UP000712600"/>
    </source>
</evidence>
<proteinExistence type="predicted"/>
<sequence>MLRLLKTTFIPSFTNKDLHDLKNLSKNSDDKGTLKGDQDAMISDAPGVASPILDRIDGTGH</sequence>
<dbReference type="Proteomes" id="UP000712600">
    <property type="component" value="Unassembled WGS sequence"/>
</dbReference>
<feature type="region of interest" description="Disordered" evidence="1">
    <location>
        <begin position="20"/>
        <end position="61"/>
    </location>
</feature>
<gene>
    <name evidence="2" type="ORF">F2Q69_00040323</name>
</gene>
<name>A0A8S9NDR9_BRACR</name>
<feature type="compositionally biased region" description="Basic and acidic residues" evidence="1">
    <location>
        <begin position="20"/>
        <end position="38"/>
    </location>
</feature>
<organism evidence="2 3">
    <name type="scientific">Brassica cretica</name>
    <name type="common">Mustard</name>
    <dbReference type="NCBI Taxonomy" id="69181"/>
    <lineage>
        <taxon>Eukaryota</taxon>
        <taxon>Viridiplantae</taxon>
        <taxon>Streptophyta</taxon>
        <taxon>Embryophyta</taxon>
        <taxon>Tracheophyta</taxon>
        <taxon>Spermatophyta</taxon>
        <taxon>Magnoliopsida</taxon>
        <taxon>eudicotyledons</taxon>
        <taxon>Gunneridae</taxon>
        <taxon>Pentapetalae</taxon>
        <taxon>rosids</taxon>
        <taxon>malvids</taxon>
        <taxon>Brassicales</taxon>
        <taxon>Brassicaceae</taxon>
        <taxon>Brassiceae</taxon>
        <taxon>Brassica</taxon>
    </lineage>
</organism>
<reference evidence="2" key="1">
    <citation type="submission" date="2019-12" db="EMBL/GenBank/DDBJ databases">
        <title>Genome sequencing and annotation of Brassica cretica.</title>
        <authorList>
            <person name="Studholme D.J."/>
            <person name="Sarris P."/>
        </authorList>
    </citation>
    <scope>NUCLEOTIDE SEQUENCE</scope>
    <source>
        <strain evidence="2">PFS-109/04</strain>
        <tissue evidence="2">Leaf</tissue>
    </source>
</reference>
<accession>A0A8S9NDR9</accession>